<dbReference type="PANTHER" id="PTHR43580">
    <property type="entry name" value="OXIDOREDUCTASE GLYR1-RELATED"/>
    <property type="match status" value="1"/>
</dbReference>
<dbReference type="InterPro" id="IPR051265">
    <property type="entry name" value="HIBADH-related_NP60_sf"/>
</dbReference>
<keyword evidence="2" id="KW-0520">NAD</keyword>
<evidence type="ECO:0000313" key="5">
    <source>
        <dbReference type="EMBL" id="MBK1726237.1"/>
    </source>
</evidence>
<feature type="domain" description="3-hydroxyisobutyrate dehydrogenase-like NAD-binding" evidence="4">
    <location>
        <begin position="162"/>
        <end position="281"/>
    </location>
</feature>
<evidence type="ECO:0000256" key="2">
    <source>
        <dbReference type="ARBA" id="ARBA00023027"/>
    </source>
</evidence>
<dbReference type="InterPro" id="IPR008927">
    <property type="entry name" value="6-PGluconate_DH-like_C_sf"/>
</dbReference>
<dbReference type="Gene3D" id="3.40.50.720">
    <property type="entry name" value="NAD(P)-binding Rossmann-like Domain"/>
    <property type="match status" value="1"/>
</dbReference>
<evidence type="ECO:0000259" key="3">
    <source>
        <dbReference type="Pfam" id="PF03446"/>
    </source>
</evidence>
<evidence type="ECO:0000313" key="6">
    <source>
        <dbReference type="Proteomes" id="UP000738126"/>
    </source>
</evidence>
<dbReference type="InterPro" id="IPR013328">
    <property type="entry name" value="6PGD_dom2"/>
</dbReference>
<dbReference type="InterPro" id="IPR029154">
    <property type="entry name" value="HIBADH-like_NADP-bd"/>
</dbReference>
<dbReference type="Gene3D" id="1.10.1040.10">
    <property type="entry name" value="N-(1-d-carboxylethyl)-l-norvaline Dehydrogenase, domain 2"/>
    <property type="match status" value="1"/>
</dbReference>
<feature type="domain" description="6-phosphogluconate dehydrogenase NADP-binding" evidence="3">
    <location>
        <begin position="3"/>
        <end position="154"/>
    </location>
</feature>
<proteinExistence type="predicted"/>
<keyword evidence="1" id="KW-0560">Oxidoreductase</keyword>
<evidence type="ECO:0000256" key="1">
    <source>
        <dbReference type="ARBA" id="ARBA00023002"/>
    </source>
</evidence>
<dbReference type="Pfam" id="PF14833">
    <property type="entry name" value="NAD_binding_11"/>
    <property type="match status" value="1"/>
</dbReference>
<comment type="caution">
    <text evidence="5">The sequence shown here is derived from an EMBL/GenBank/DDBJ whole genome shotgun (WGS) entry which is preliminary data.</text>
</comment>
<keyword evidence="6" id="KW-1185">Reference proteome</keyword>
<dbReference type="PIRSF" id="PIRSF000103">
    <property type="entry name" value="HIBADH"/>
    <property type="match status" value="1"/>
</dbReference>
<reference evidence="5 6" key="1">
    <citation type="journal article" date="2020" name="Microorganisms">
        <title>Osmotic Adaptation and Compatible Solute Biosynthesis of Phototrophic Bacteria as Revealed from Genome Analyses.</title>
        <authorList>
            <person name="Imhoff J.F."/>
            <person name="Rahn T."/>
            <person name="Kunzel S."/>
            <person name="Keller A."/>
            <person name="Neulinger S.C."/>
        </authorList>
    </citation>
    <scope>NUCLEOTIDE SEQUENCE [LARGE SCALE GENOMIC DNA]</scope>
    <source>
        <strain evidence="5 6">DSM 15116</strain>
    </source>
</reference>
<sequence>MRVALLGTGAMGAPVARRLAQGGWPVTAWNRTIERARALEDDGVTVAETPAQAVAKADVVLLWLADADAIRASLDEAGGYPALAGRLVIQMGTIAPDESRELAGAVEAAGGRYLECPVLGSIPEARDGRLILIAGGDEVTFAAAEPLLAAISPSPTRVGAVGQGAATKLAFNHLIGALTGAFSLSLGLVRREGVDTETFMGLLRGSALYAPTFDKKLENMRQRDFASANFSTRHLLKDLRLFEMAAREAGLDPQTVPALAQAVEQTAEAGAADADYSALYDTLDPR</sequence>
<dbReference type="PANTHER" id="PTHR43580:SF9">
    <property type="entry name" value="GLYOXYLATE_SUCCINIC SEMIALDEHYDE REDUCTASE 1"/>
    <property type="match status" value="1"/>
</dbReference>
<name>A0ABS1E531_9GAMM</name>
<evidence type="ECO:0000259" key="4">
    <source>
        <dbReference type="Pfam" id="PF14833"/>
    </source>
</evidence>
<organism evidence="5 6">
    <name type="scientific">Halorhodospira neutriphila</name>
    <dbReference type="NCBI Taxonomy" id="168379"/>
    <lineage>
        <taxon>Bacteria</taxon>
        <taxon>Pseudomonadati</taxon>
        <taxon>Pseudomonadota</taxon>
        <taxon>Gammaproteobacteria</taxon>
        <taxon>Chromatiales</taxon>
        <taxon>Ectothiorhodospiraceae</taxon>
        <taxon>Halorhodospira</taxon>
    </lineage>
</organism>
<dbReference type="InterPro" id="IPR006115">
    <property type="entry name" value="6PGDH_NADP-bd"/>
</dbReference>
<accession>A0ABS1E531</accession>
<dbReference type="Pfam" id="PF03446">
    <property type="entry name" value="NAD_binding_2"/>
    <property type="match status" value="1"/>
</dbReference>
<dbReference type="EMBL" id="NRSH01000030">
    <property type="protein sequence ID" value="MBK1726237.1"/>
    <property type="molecule type" value="Genomic_DNA"/>
</dbReference>
<dbReference type="InterPro" id="IPR015815">
    <property type="entry name" value="HIBADH-related"/>
</dbReference>
<gene>
    <name evidence="5" type="ORF">CKO13_04195</name>
</gene>
<dbReference type="Proteomes" id="UP000738126">
    <property type="component" value="Unassembled WGS sequence"/>
</dbReference>
<dbReference type="InterPro" id="IPR036291">
    <property type="entry name" value="NAD(P)-bd_dom_sf"/>
</dbReference>
<dbReference type="SUPFAM" id="SSF51735">
    <property type="entry name" value="NAD(P)-binding Rossmann-fold domains"/>
    <property type="match status" value="1"/>
</dbReference>
<protein>
    <submittedName>
        <fullName evidence="5">Hydroxyacid dehydrogenase</fullName>
    </submittedName>
</protein>
<dbReference type="SUPFAM" id="SSF48179">
    <property type="entry name" value="6-phosphogluconate dehydrogenase C-terminal domain-like"/>
    <property type="match status" value="1"/>
</dbReference>